<organism evidence="1 2">
    <name type="scientific">Scophthalmus maximus</name>
    <name type="common">Turbot</name>
    <name type="synonym">Psetta maxima</name>
    <dbReference type="NCBI Taxonomy" id="52904"/>
    <lineage>
        <taxon>Eukaryota</taxon>
        <taxon>Metazoa</taxon>
        <taxon>Chordata</taxon>
        <taxon>Craniata</taxon>
        <taxon>Vertebrata</taxon>
        <taxon>Euteleostomi</taxon>
        <taxon>Actinopterygii</taxon>
        <taxon>Neopterygii</taxon>
        <taxon>Teleostei</taxon>
        <taxon>Neoteleostei</taxon>
        <taxon>Acanthomorphata</taxon>
        <taxon>Carangaria</taxon>
        <taxon>Pleuronectiformes</taxon>
        <taxon>Pleuronectoidei</taxon>
        <taxon>Scophthalmidae</taxon>
        <taxon>Scophthalmus</taxon>
    </lineage>
</organism>
<feature type="non-terminal residue" evidence="1">
    <location>
        <position position="69"/>
    </location>
</feature>
<dbReference type="EMBL" id="CP026253">
    <property type="protein sequence ID" value="AWP09260.1"/>
    <property type="molecule type" value="Genomic_DNA"/>
</dbReference>
<protein>
    <submittedName>
        <fullName evidence="1">Uncharacterized protein</fullName>
    </submittedName>
</protein>
<evidence type="ECO:0000313" key="2">
    <source>
        <dbReference type="Proteomes" id="UP000246464"/>
    </source>
</evidence>
<gene>
    <name evidence="1" type="ORF">SMAX5B_002595</name>
</gene>
<sequence length="69" mass="7435">SSPVRSTATCDHLRPSRLPRLAAPPLWSPLTRIPLAHAPLDSSTVCPLDSPRMPLPTGRNPSVPCHSTF</sequence>
<dbReference type="AlphaFoldDB" id="A0A2U9BZZ0"/>
<proteinExistence type="predicted"/>
<accession>A0A2U9BZZ0</accession>
<reference evidence="1 2" key="1">
    <citation type="submission" date="2017-12" db="EMBL/GenBank/DDBJ databases">
        <title>Integrating genomic resources of turbot (Scophthalmus maximus) in depth evaluation of genetic and physical mapping variation across individuals.</title>
        <authorList>
            <person name="Martinez P."/>
        </authorList>
    </citation>
    <scope>NUCLEOTIDE SEQUENCE [LARGE SCALE GENOMIC DNA]</scope>
</reference>
<dbReference type="Proteomes" id="UP000246464">
    <property type="component" value="Chromosome 11"/>
</dbReference>
<name>A0A2U9BZZ0_SCOMX</name>
<feature type="non-terminal residue" evidence="1">
    <location>
        <position position="1"/>
    </location>
</feature>
<keyword evidence="2" id="KW-1185">Reference proteome</keyword>
<evidence type="ECO:0000313" key="1">
    <source>
        <dbReference type="EMBL" id="AWP09260.1"/>
    </source>
</evidence>